<keyword evidence="3" id="KW-1185">Reference proteome</keyword>
<evidence type="ECO:0000313" key="3">
    <source>
        <dbReference type="Proteomes" id="UP000250321"/>
    </source>
</evidence>
<gene>
    <name evidence="2" type="ORF">Pyn_26620</name>
</gene>
<feature type="region of interest" description="Disordered" evidence="1">
    <location>
        <begin position="1"/>
        <end position="74"/>
    </location>
</feature>
<comment type="caution">
    <text evidence="2">The sequence shown here is derived from an EMBL/GenBank/DDBJ whole genome shotgun (WGS) entry which is preliminary data.</text>
</comment>
<name>A0A314ULA2_PRUYE</name>
<evidence type="ECO:0000256" key="1">
    <source>
        <dbReference type="SAM" id="MobiDB-lite"/>
    </source>
</evidence>
<proteinExistence type="predicted"/>
<protein>
    <submittedName>
        <fullName evidence="2">Uncharacterized protein</fullName>
    </submittedName>
</protein>
<dbReference type="EMBL" id="PJQY01003332">
    <property type="protein sequence ID" value="PQM38255.1"/>
    <property type="molecule type" value="Genomic_DNA"/>
</dbReference>
<dbReference type="Proteomes" id="UP000250321">
    <property type="component" value="Unassembled WGS sequence"/>
</dbReference>
<accession>A0A314ULA2</accession>
<reference evidence="2 3" key="1">
    <citation type="submission" date="2018-02" db="EMBL/GenBank/DDBJ databases">
        <title>Draft genome of wild Prunus yedoensis var. nudiflora.</title>
        <authorList>
            <person name="Baek S."/>
            <person name="Kim J.-H."/>
            <person name="Choi K."/>
            <person name="Kim G.-B."/>
            <person name="Cho A."/>
            <person name="Jang H."/>
            <person name="Shin C.-H."/>
            <person name="Yu H.-J."/>
            <person name="Mun J.-H."/>
        </authorList>
    </citation>
    <scope>NUCLEOTIDE SEQUENCE [LARGE SCALE GENOMIC DNA]</scope>
    <source>
        <strain evidence="3">cv. Jeju island</strain>
        <tissue evidence="2">Leaf</tissue>
    </source>
</reference>
<organism evidence="2 3">
    <name type="scientific">Prunus yedoensis var. nudiflora</name>
    <dbReference type="NCBI Taxonomy" id="2094558"/>
    <lineage>
        <taxon>Eukaryota</taxon>
        <taxon>Viridiplantae</taxon>
        <taxon>Streptophyta</taxon>
        <taxon>Embryophyta</taxon>
        <taxon>Tracheophyta</taxon>
        <taxon>Spermatophyta</taxon>
        <taxon>Magnoliopsida</taxon>
        <taxon>eudicotyledons</taxon>
        <taxon>Gunneridae</taxon>
        <taxon>Pentapetalae</taxon>
        <taxon>rosids</taxon>
        <taxon>fabids</taxon>
        <taxon>Rosales</taxon>
        <taxon>Rosaceae</taxon>
        <taxon>Amygdaloideae</taxon>
        <taxon>Amygdaleae</taxon>
        <taxon>Prunus</taxon>
    </lineage>
</organism>
<dbReference type="AlphaFoldDB" id="A0A314ULA2"/>
<sequence>MASKSGRSSPSGAGKRYRPRHGCGQRQLSKTKAGWLIKERGGPSGLGRIASPCNSASKPRPRPWKGRSEDCTRP</sequence>
<feature type="compositionally biased region" description="Polar residues" evidence="1">
    <location>
        <begin position="1"/>
        <end position="11"/>
    </location>
</feature>
<evidence type="ECO:0000313" key="2">
    <source>
        <dbReference type="EMBL" id="PQM38255.1"/>
    </source>
</evidence>